<comment type="caution">
    <text evidence="3">The sequence shown here is derived from an EMBL/GenBank/DDBJ whole genome shotgun (WGS) entry which is preliminary data.</text>
</comment>
<reference evidence="3 4" key="1">
    <citation type="submission" date="2016-04" db="EMBL/GenBank/DDBJ databases">
        <authorList>
            <person name="Evans L.H."/>
            <person name="Alamgir A."/>
            <person name="Owens N."/>
            <person name="Weber N.D."/>
            <person name="Virtaneva K."/>
            <person name="Barbian K."/>
            <person name="Babar A."/>
            <person name="Rosenke K."/>
        </authorList>
    </citation>
    <scope>NUCLEOTIDE SEQUENCE [LARGE SCALE GENOMIC DNA]</scope>
    <source>
        <strain evidence="3 4">CCM 8644</strain>
    </source>
</reference>
<name>A0A179DH72_9SPHI</name>
<evidence type="ECO:0000313" key="4">
    <source>
        <dbReference type="Proteomes" id="UP000078459"/>
    </source>
</evidence>
<evidence type="ECO:0000256" key="1">
    <source>
        <dbReference type="ARBA" id="ARBA00008791"/>
    </source>
</evidence>
<dbReference type="Gene3D" id="3.40.50.12370">
    <property type="match status" value="1"/>
</dbReference>
<dbReference type="Proteomes" id="UP000078459">
    <property type="component" value="Unassembled WGS sequence"/>
</dbReference>
<dbReference type="RefSeq" id="WP_068821506.1">
    <property type="nucleotide sequence ID" value="NZ_LWHJ01000022.1"/>
</dbReference>
<dbReference type="SUPFAM" id="SSF52402">
    <property type="entry name" value="Adenine nucleotide alpha hydrolases-like"/>
    <property type="match status" value="2"/>
</dbReference>
<feature type="domain" description="UspA" evidence="2">
    <location>
        <begin position="1"/>
        <end position="149"/>
    </location>
</feature>
<sequence>MKTIILLTDFSLQANNAASYAYQFGQKIKANIHLFNAFGIPEKNAIASQIPWSSDFVNLEDESSNLLKALSLELKSKYNTNNIDDFNPEISYSNCFGAVADLVSEMVVQKAISLVVMSGPKSGKVSRLFFGSDTHDLLDKVICPVLIIPDGLEFKSVKKITYATDLRSIDTAVVKSISMLATIFISELTIAHVSSYTVKEKELNNEVFEDVELYNNINFKNIKGKSIVQSLCDENINQNTDVMVLVHKKYHFPESIFHNSVSKQMANYSQIPLLIYPYTYTEYLSQTKHQTPSNNRQA</sequence>
<dbReference type="AlphaFoldDB" id="A0A179DH72"/>
<evidence type="ECO:0000259" key="2">
    <source>
        <dbReference type="Pfam" id="PF00582"/>
    </source>
</evidence>
<gene>
    <name evidence="3" type="ORF">A5893_04740</name>
</gene>
<keyword evidence="4" id="KW-1185">Reference proteome</keyword>
<dbReference type="EMBL" id="LWHJ01000022">
    <property type="protein sequence ID" value="OAQ40264.1"/>
    <property type="molecule type" value="Genomic_DNA"/>
</dbReference>
<dbReference type="Pfam" id="PF00582">
    <property type="entry name" value="Usp"/>
    <property type="match status" value="1"/>
</dbReference>
<dbReference type="OrthoDB" id="9788959at2"/>
<accession>A0A179DH72</accession>
<proteinExistence type="inferred from homology"/>
<dbReference type="InterPro" id="IPR006016">
    <property type="entry name" value="UspA"/>
</dbReference>
<reference evidence="3 4" key="2">
    <citation type="submission" date="2016-06" db="EMBL/GenBank/DDBJ databases">
        <title>Pedobacter psychrophilus sp. nov., isolated from Antarctic fragmentary rock.</title>
        <authorList>
            <person name="Svec P."/>
        </authorList>
    </citation>
    <scope>NUCLEOTIDE SEQUENCE [LARGE SCALE GENOMIC DNA]</scope>
    <source>
        <strain evidence="3 4">CCM 8644</strain>
    </source>
</reference>
<dbReference type="STRING" id="1826909.A5893_04740"/>
<dbReference type="PANTHER" id="PTHR46268">
    <property type="entry name" value="STRESS RESPONSE PROTEIN NHAX"/>
    <property type="match status" value="1"/>
</dbReference>
<organism evidence="3 4">
    <name type="scientific">Pedobacter psychrophilus</name>
    <dbReference type="NCBI Taxonomy" id="1826909"/>
    <lineage>
        <taxon>Bacteria</taxon>
        <taxon>Pseudomonadati</taxon>
        <taxon>Bacteroidota</taxon>
        <taxon>Sphingobacteriia</taxon>
        <taxon>Sphingobacteriales</taxon>
        <taxon>Sphingobacteriaceae</taxon>
        <taxon>Pedobacter</taxon>
    </lineage>
</organism>
<evidence type="ECO:0000313" key="3">
    <source>
        <dbReference type="EMBL" id="OAQ40264.1"/>
    </source>
</evidence>
<protein>
    <recommendedName>
        <fullName evidence="2">UspA domain-containing protein</fullName>
    </recommendedName>
</protein>
<dbReference type="PANTHER" id="PTHR46268:SF6">
    <property type="entry name" value="UNIVERSAL STRESS PROTEIN UP12"/>
    <property type="match status" value="1"/>
</dbReference>
<dbReference type="CDD" id="cd00293">
    <property type="entry name" value="USP-like"/>
    <property type="match status" value="1"/>
</dbReference>
<comment type="similarity">
    <text evidence="1">Belongs to the universal stress protein A family.</text>
</comment>